<dbReference type="EMBL" id="JAFCMP010000063">
    <property type="protein sequence ID" value="KAG5188806.1"/>
    <property type="molecule type" value="Genomic_DNA"/>
</dbReference>
<reference evidence="2" key="1">
    <citation type="submission" date="2021-02" db="EMBL/GenBank/DDBJ databases">
        <title>First Annotated Genome of the Yellow-green Alga Tribonema minus.</title>
        <authorList>
            <person name="Mahan K.M."/>
        </authorList>
    </citation>
    <scope>NUCLEOTIDE SEQUENCE</scope>
    <source>
        <strain evidence="2">UTEX B ZZ1240</strain>
    </source>
</reference>
<dbReference type="Proteomes" id="UP000664859">
    <property type="component" value="Unassembled WGS sequence"/>
</dbReference>
<feature type="chain" id="PRO_5032690436" evidence="1">
    <location>
        <begin position="20"/>
        <end position="292"/>
    </location>
</feature>
<evidence type="ECO:0000313" key="3">
    <source>
        <dbReference type="Proteomes" id="UP000664859"/>
    </source>
</evidence>
<dbReference type="OrthoDB" id="188627at2759"/>
<dbReference type="AlphaFoldDB" id="A0A835Z8Y2"/>
<feature type="signal peptide" evidence="1">
    <location>
        <begin position="1"/>
        <end position="19"/>
    </location>
</feature>
<protein>
    <submittedName>
        <fullName evidence="2">Uncharacterized protein</fullName>
    </submittedName>
</protein>
<evidence type="ECO:0000313" key="2">
    <source>
        <dbReference type="EMBL" id="KAG5188806.1"/>
    </source>
</evidence>
<keyword evidence="1" id="KW-0732">Signal</keyword>
<evidence type="ECO:0000256" key="1">
    <source>
        <dbReference type="SAM" id="SignalP"/>
    </source>
</evidence>
<accession>A0A835Z8Y2</accession>
<name>A0A835Z8Y2_9STRA</name>
<gene>
    <name evidence="2" type="ORF">JKP88DRAFT_24970</name>
</gene>
<dbReference type="Gene3D" id="3.40.1000.10">
    <property type="entry name" value="Mog1/PsbP, alpha/beta/alpha sandwich"/>
    <property type="match status" value="1"/>
</dbReference>
<comment type="caution">
    <text evidence="2">The sequence shown here is derived from an EMBL/GenBank/DDBJ whole genome shotgun (WGS) entry which is preliminary data.</text>
</comment>
<sequence length="292" mass="31047">MRNCVAMCVAATLAACAQGFVVPCAVRHSAAAQRSALQMSAQPGDVTAAPQQVSRRQAMVAASAAIAAAVLMQEPQPASALGLKAVNARLADYGLPGVGKPPDGMKALLEIYGRDQNRETLLVTWNYPNGWITQRPSLDTNSEDGTVATGDYQKGDSAFLVVQPLDVLGGEKLSATNKALVEKLVLQSITQKGANQIQNFKLKKVTEGATGAKGQQYINVEFKYDLLTGAGFIVERVGYGSLTQVGKGVQSVMAVTTAARLKKLQPKLQEIATSFRVYDGILVDKLSYDNNE</sequence>
<organism evidence="2 3">
    <name type="scientific">Tribonema minus</name>
    <dbReference type="NCBI Taxonomy" id="303371"/>
    <lineage>
        <taxon>Eukaryota</taxon>
        <taxon>Sar</taxon>
        <taxon>Stramenopiles</taxon>
        <taxon>Ochrophyta</taxon>
        <taxon>PX clade</taxon>
        <taxon>Xanthophyceae</taxon>
        <taxon>Tribonematales</taxon>
        <taxon>Tribonemataceae</taxon>
        <taxon>Tribonema</taxon>
    </lineage>
</organism>
<keyword evidence="3" id="KW-1185">Reference proteome</keyword>
<proteinExistence type="predicted"/>
<dbReference type="PROSITE" id="PS51257">
    <property type="entry name" value="PROKAR_LIPOPROTEIN"/>
    <property type="match status" value="1"/>
</dbReference>